<sequence length="180" mass="19363">METLDELVRAGKVLHLATSNVEAEQINGSRRADEKLGLAHFTGVQTEWNLLSRGVETDVVPAARTAGTGVVPYFPLPCGLLTVKYAAEKPCPEGSRFALIPYFAEVATEENYRKVEQLTRFAGEHGRSIIELAFGRLLAQDGFASVIAGATTPQQVAATRATAVGRRLRRRGTNPASAAL</sequence>
<name>A0A1K2ECY9_STRAR</name>
<reference evidence="3 4" key="1">
    <citation type="submission" date="2016-11" db="EMBL/GenBank/DDBJ databases">
        <authorList>
            <person name="Jaros S."/>
            <person name="Januszkiewicz K."/>
            <person name="Wedrychowicz H."/>
        </authorList>
    </citation>
    <scope>NUCLEOTIDE SEQUENCE [LARGE SCALE GENOMIC DNA]</scope>
    <source>
        <strain evidence="3 4">OK807</strain>
    </source>
</reference>
<dbReference type="AlphaFoldDB" id="A0A1K2ECY9"/>
<protein>
    <submittedName>
        <fullName evidence="3">Aldo/keto reductase family protein</fullName>
    </submittedName>
</protein>
<dbReference type="Gene3D" id="3.20.20.100">
    <property type="entry name" value="NADP-dependent oxidoreductase domain"/>
    <property type="match status" value="1"/>
</dbReference>
<dbReference type="PANTHER" id="PTHR43364:SF4">
    <property type="entry name" value="NAD(P)-LINKED OXIDOREDUCTASE SUPERFAMILY PROTEIN"/>
    <property type="match status" value="1"/>
</dbReference>
<keyword evidence="1" id="KW-0560">Oxidoreductase</keyword>
<dbReference type="Pfam" id="PF00248">
    <property type="entry name" value="Aldo_ket_red"/>
    <property type="match status" value="1"/>
</dbReference>
<evidence type="ECO:0000256" key="1">
    <source>
        <dbReference type="ARBA" id="ARBA00023002"/>
    </source>
</evidence>
<proteinExistence type="predicted"/>
<dbReference type="SUPFAM" id="SSF51430">
    <property type="entry name" value="NAD(P)-linked oxidoreductase"/>
    <property type="match status" value="1"/>
</dbReference>
<evidence type="ECO:0000259" key="2">
    <source>
        <dbReference type="Pfam" id="PF00248"/>
    </source>
</evidence>
<dbReference type="GO" id="GO:0016491">
    <property type="term" value="F:oxidoreductase activity"/>
    <property type="evidence" value="ECO:0007669"/>
    <property type="project" value="UniProtKB-KW"/>
</dbReference>
<evidence type="ECO:0000313" key="4">
    <source>
        <dbReference type="Proteomes" id="UP000181909"/>
    </source>
</evidence>
<dbReference type="InterPro" id="IPR050523">
    <property type="entry name" value="AKR_Detox_Biosynth"/>
</dbReference>
<dbReference type="PANTHER" id="PTHR43364">
    <property type="entry name" value="NADH-SPECIFIC METHYLGLYOXAL REDUCTASE-RELATED"/>
    <property type="match status" value="1"/>
</dbReference>
<dbReference type="EMBL" id="FPJO01000018">
    <property type="protein sequence ID" value="SFY32910.1"/>
    <property type="molecule type" value="Genomic_DNA"/>
</dbReference>
<accession>A0A1K2ECY9</accession>
<dbReference type="STRING" id="1893.SAMN02787144_101877"/>
<gene>
    <name evidence="3" type="ORF">SAMN02787144_101877</name>
</gene>
<feature type="domain" description="NADP-dependent oxidoreductase" evidence="2">
    <location>
        <begin position="1"/>
        <end position="159"/>
    </location>
</feature>
<dbReference type="GO" id="GO:0005829">
    <property type="term" value="C:cytosol"/>
    <property type="evidence" value="ECO:0007669"/>
    <property type="project" value="TreeGrafter"/>
</dbReference>
<dbReference type="InterPro" id="IPR023210">
    <property type="entry name" value="NADP_OxRdtase_dom"/>
</dbReference>
<evidence type="ECO:0000313" key="3">
    <source>
        <dbReference type="EMBL" id="SFY32910.1"/>
    </source>
</evidence>
<dbReference type="InterPro" id="IPR036812">
    <property type="entry name" value="NAD(P)_OxRdtase_dom_sf"/>
</dbReference>
<dbReference type="Proteomes" id="UP000181909">
    <property type="component" value="Unassembled WGS sequence"/>
</dbReference>
<organism evidence="3 4">
    <name type="scientific">Streptomyces atratus</name>
    <dbReference type="NCBI Taxonomy" id="1893"/>
    <lineage>
        <taxon>Bacteria</taxon>
        <taxon>Bacillati</taxon>
        <taxon>Actinomycetota</taxon>
        <taxon>Actinomycetes</taxon>
        <taxon>Kitasatosporales</taxon>
        <taxon>Streptomycetaceae</taxon>
        <taxon>Streptomyces</taxon>
    </lineage>
</organism>